<feature type="non-terminal residue" evidence="1">
    <location>
        <position position="1"/>
    </location>
</feature>
<name>A0ACA9LMI1_9GLOM</name>
<protein>
    <submittedName>
        <fullName evidence="1">4033_t:CDS:1</fullName>
    </submittedName>
</protein>
<sequence length="176" mass="20912">QDILFSEDLNTTLFNNENQSANDPQATIHQLLDVINFDNVMLAMSKARFYIQLILSHWYQEDKDASNKPFIIADKFYDDSINLLQKNRLFNYIYAIDNTNNNNELQMNILKQKFMHRHLHKFTDDESSDRSSNKEYSQDNFLSDKKNGSISLQNPKKRYNRERSLDTKHFKASYEN</sequence>
<reference evidence="1" key="1">
    <citation type="submission" date="2021-06" db="EMBL/GenBank/DDBJ databases">
        <authorList>
            <person name="Kallberg Y."/>
            <person name="Tangrot J."/>
            <person name="Rosling A."/>
        </authorList>
    </citation>
    <scope>NUCLEOTIDE SEQUENCE</scope>
    <source>
        <strain evidence="1">AU212A</strain>
    </source>
</reference>
<organism evidence="1 2">
    <name type="scientific">Scutellospora calospora</name>
    <dbReference type="NCBI Taxonomy" id="85575"/>
    <lineage>
        <taxon>Eukaryota</taxon>
        <taxon>Fungi</taxon>
        <taxon>Fungi incertae sedis</taxon>
        <taxon>Mucoromycota</taxon>
        <taxon>Glomeromycotina</taxon>
        <taxon>Glomeromycetes</taxon>
        <taxon>Diversisporales</taxon>
        <taxon>Gigasporaceae</taxon>
        <taxon>Scutellospora</taxon>
    </lineage>
</organism>
<dbReference type="Proteomes" id="UP000789860">
    <property type="component" value="Unassembled WGS sequence"/>
</dbReference>
<evidence type="ECO:0000313" key="1">
    <source>
        <dbReference type="EMBL" id="CAG8539718.1"/>
    </source>
</evidence>
<accession>A0ACA9LMI1</accession>
<keyword evidence="2" id="KW-1185">Reference proteome</keyword>
<gene>
    <name evidence="1" type="ORF">SCALOS_LOCUS4795</name>
</gene>
<proteinExistence type="predicted"/>
<dbReference type="EMBL" id="CAJVPM010006903">
    <property type="protein sequence ID" value="CAG8539718.1"/>
    <property type="molecule type" value="Genomic_DNA"/>
</dbReference>
<comment type="caution">
    <text evidence="1">The sequence shown here is derived from an EMBL/GenBank/DDBJ whole genome shotgun (WGS) entry which is preliminary data.</text>
</comment>
<evidence type="ECO:0000313" key="2">
    <source>
        <dbReference type="Proteomes" id="UP000789860"/>
    </source>
</evidence>